<evidence type="ECO:0000256" key="2">
    <source>
        <dbReference type="SAM" id="Phobius"/>
    </source>
</evidence>
<accession>A0A178UY37</accession>
<dbReference type="AlphaFoldDB" id="A0A178UY37"/>
<feature type="region of interest" description="Disordered" evidence="1">
    <location>
        <begin position="134"/>
        <end position="175"/>
    </location>
</feature>
<evidence type="ECO:0008006" key="5">
    <source>
        <dbReference type="Google" id="ProtNLM"/>
    </source>
</evidence>
<protein>
    <recommendedName>
        <fullName evidence="5">Retrotransposon gag domain-containing protein</fullName>
    </recommendedName>
</protein>
<gene>
    <name evidence="3" type="ordered locus">AXX17_At4g06140</name>
</gene>
<sequence>MDEWFSYKNFLSEMRFVCALSHLTGDAYKWWLQEVDDRLYYKEPPITLWRDLKKLLRNKYAPQALECTPKGNPKIQGLAAQEKEQGLAPYSKKNPIAEQQLKDEILKILNAYNKPKKVKSTSQPKMVTEEVVVHKQNRQPSLASSGEQKQCQTMEHENDKTEGSTKEENHHLVSTTSQACRADYVSKITILNMKGPPYVSQPVLNRELPKQEPRELGGFTQVEAIMVHKQSPRAECNIFFKDKPPDATPPFKTGGIYLNSQNRMKANLLSLGEGCTLWGEIKKTNDREISTHHMSQSRDPREDYQNQLRLKHMEECIEEPEMDISSFSTFHTYQWRPGELLDSSREEELVTNNALIQKEPPDPTPLPLVMMIPSTEHTVNLTQNGALIKVEPCLLVYNDFMTMITHLLFAKGVDNIAGELDLRSNPFQVGEDDVIMESTKDMEFDQELVAAEELEAEEQLEPEEHFETENELITEKEYGKDVIYEVISKFTITIYVYPKFLLFCQFCIFFSIRGMLELGKKKN</sequence>
<feature type="transmembrane region" description="Helical" evidence="2">
    <location>
        <begin position="495"/>
        <end position="516"/>
    </location>
</feature>
<evidence type="ECO:0000256" key="1">
    <source>
        <dbReference type="SAM" id="MobiDB-lite"/>
    </source>
</evidence>
<dbReference type="EMBL" id="LUHQ01000004">
    <property type="protein sequence ID" value="OAO98327.1"/>
    <property type="molecule type" value="Genomic_DNA"/>
</dbReference>
<name>A0A178UY37_ARATH</name>
<keyword evidence="2" id="KW-0472">Membrane</keyword>
<organism evidence="3 4">
    <name type="scientific">Arabidopsis thaliana</name>
    <name type="common">Mouse-ear cress</name>
    <dbReference type="NCBI Taxonomy" id="3702"/>
    <lineage>
        <taxon>Eukaryota</taxon>
        <taxon>Viridiplantae</taxon>
        <taxon>Streptophyta</taxon>
        <taxon>Embryophyta</taxon>
        <taxon>Tracheophyta</taxon>
        <taxon>Spermatophyta</taxon>
        <taxon>Magnoliopsida</taxon>
        <taxon>eudicotyledons</taxon>
        <taxon>Gunneridae</taxon>
        <taxon>Pentapetalae</taxon>
        <taxon>rosids</taxon>
        <taxon>malvids</taxon>
        <taxon>Brassicales</taxon>
        <taxon>Brassicaceae</taxon>
        <taxon>Camelineae</taxon>
        <taxon>Arabidopsis</taxon>
    </lineage>
</organism>
<feature type="compositionally biased region" description="Basic and acidic residues" evidence="1">
    <location>
        <begin position="154"/>
        <end position="171"/>
    </location>
</feature>
<comment type="caution">
    <text evidence="3">The sequence shown here is derived from an EMBL/GenBank/DDBJ whole genome shotgun (WGS) entry which is preliminary data.</text>
</comment>
<evidence type="ECO:0000313" key="4">
    <source>
        <dbReference type="Proteomes" id="UP000078284"/>
    </source>
</evidence>
<keyword evidence="2" id="KW-1133">Transmembrane helix</keyword>
<dbReference type="Proteomes" id="UP000078284">
    <property type="component" value="Chromosome 4"/>
</dbReference>
<evidence type="ECO:0000313" key="3">
    <source>
        <dbReference type="EMBL" id="OAO98327.1"/>
    </source>
</evidence>
<reference evidence="4" key="1">
    <citation type="journal article" date="2016" name="Proc. Natl. Acad. Sci. U.S.A.">
        <title>Chromosome-level assembly of Arabidopsis thaliana Ler reveals the extent of translocation and inversion polymorphisms.</title>
        <authorList>
            <person name="Zapata L."/>
            <person name="Ding J."/>
            <person name="Willing E.M."/>
            <person name="Hartwig B."/>
            <person name="Bezdan D."/>
            <person name="Jiao W.B."/>
            <person name="Patel V."/>
            <person name="Velikkakam James G."/>
            <person name="Koornneef M."/>
            <person name="Ossowski S."/>
            <person name="Schneeberger K."/>
        </authorList>
    </citation>
    <scope>NUCLEOTIDE SEQUENCE [LARGE SCALE GENOMIC DNA]</scope>
    <source>
        <strain evidence="4">cv. Landsberg erecta</strain>
    </source>
</reference>
<proteinExistence type="predicted"/>
<keyword evidence="2" id="KW-0812">Transmembrane</keyword>
<feature type="compositionally biased region" description="Polar residues" evidence="1">
    <location>
        <begin position="138"/>
        <end position="153"/>
    </location>
</feature>